<reference evidence="3 4" key="1">
    <citation type="submission" date="2018-12" db="EMBL/GenBank/DDBJ databases">
        <authorList>
            <person name="Lunina O.N."/>
            <person name="Grouzdev D.S."/>
            <person name="Gorlenko V.M."/>
            <person name="Savvichev A.S."/>
        </authorList>
    </citation>
    <scope>NUCLEOTIDE SEQUENCE [LARGE SCALE GENOMIC DNA]</scope>
    <source>
        <strain evidence="3 4">BrKhr-17</strain>
    </source>
</reference>
<protein>
    <submittedName>
        <fullName evidence="3">Uncharacterized protein</fullName>
    </submittedName>
</protein>
<sequence length="258" mass="29529">MNTPDNNSFITLHRRIMQWEWYTDANTIRVFLHLILTANHKETRWRGELIKRGQVLTGLNQLSRDLKLSVKKIRVALEHLISTGEVANRSTNKYRVITIINYNAYQDRKEREGQAGRQTERQSKGNQRAASNNVNKGNNKKEEGRKVQNPGFSVEFIEKAWAFFATNKVKPYGAIKTQNIALQQLFSMAGGNEEIAKDALRQTLANNYQGYTWFFDRKHKGENNGLHTRNNQGQAGQPTKADHAALMQQLVDRTTGMG</sequence>
<comment type="caution">
    <text evidence="3">The sequence shown here is derived from an EMBL/GenBank/DDBJ whole genome shotgun (WGS) entry which is preliminary data.</text>
</comment>
<gene>
    <name evidence="3" type="ORF">EKD02_02490</name>
    <name evidence="2" type="ORF">FP507_08810</name>
</gene>
<evidence type="ECO:0000313" key="3">
    <source>
        <dbReference type="EMBL" id="RTY39561.1"/>
    </source>
</evidence>
<feature type="region of interest" description="Disordered" evidence="1">
    <location>
        <begin position="108"/>
        <end position="147"/>
    </location>
</feature>
<evidence type="ECO:0000313" key="5">
    <source>
        <dbReference type="Proteomes" id="UP000327458"/>
    </source>
</evidence>
<evidence type="ECO:0000256" key="1">
    <source>
        <dbReference type="SAM" id="MobiDB-lite"/>
    </source>
</evidence>
<accession>A0A3S0L212</accession>
<dbReference type="EMBL" id="RXYK01000002">
    <property type="protein sequence ID" value="RTY39561.1"/>
    <property type="molecule type" value="Genomic_DNA"/>
</dbReference>
<evidence type="ECO:0000313" key="2">
    <source>
        <dbReference type="EMBL" id="KAA6233128.1"/>
    </source>
</evidence>
<feature type="compositionally biased region" description="Basic and acidic residues" evidence="1">
    <location>
        <begin position="108"/>
        <end position="123"/>
    </location>
</feature>
<name>A0A3S0L212_CHLPH</name>
<reference evidence="2 5" key="2">
    <citation type="submission" date="2019-07" db="EMBL/GenBank/DDBJ databases">
        <title>Draft genome Sequence of Chlorobium phaeovibrioides sp. strain PhvTcv-s14, from the Phylum Chlorobi.</title>
        <authorList>
            <person name="Babenko V."/>
            <person name="Boldyreva D."/>
            <person name="Kanygina A."/>
            <person name="Selezneva O."/>
            <person name="Akopiyan T."/>
            <person name="Lunina O."/>
        </authorList>
    </citation>
    <scope>NUCLEOTIDE SEQUENCE [LARGE SCALE GENOMIC DNA]</scope>
    <source>
        <strain evidence="2 5">GrTcv12</strain>
    </source>
</reference>
<dbReference type="EMBL" id="VMRG01000001">
    <property type="protein sequence ID" value="KAA6233128.1"/>
    <property type="molecule type" value="Genomic_DNA"/>
</dbReference>
<dbReference type="Proteomes" id="UP000327458">
    <property type="component" value="Unassembled WGS sequence"/>
</dbReference>
<dbReference type="Proteomes" id="UP000279908">
    <property type="component" value="Unassembled WGS sequence"/>
</dbReference>
<dbReference type="RefSeq" id="WP_126341539.1">
    <property type="nucleotide sequence ID" value="NZ_RXYJ01000002.1"/>
</dbReference>
<dbReference type="AlphaFoldDB" id="A0A3S0L212"/>
<evidence type="ECO:0000313" key="4">
    <source>
        <dbReference type="Proteomes" id="UP000279908"/>
    </source>
</evidence>
<proteinExistence type="predicted"/>
<organism evidence="3 4">
    <name type="scientific">Chlorobium phaeovibrioides</name>
    <dbReference type="NCBI Taxonomy" id="1094"/>
    <lineage>
        <taxon>Bacteria</taxon>
        <taxon>Pseudomonadati</taxon>
        <taxon>Chlorobiota</taxon>
        <taxon>Chlorobiia</taxon>
        <taxon>Chlorobiales</taxon>
        <taxon>Chlorobiaceae</taxon>
        <taxon>Chlorobium/Pelodictyon group</taxon>
        <taxon>Chlorobium</taxon>
    </lineage>
</organism>